<dbReference type="GO" id="GO:0030170">
    <property type="term" value="F:pyridoxal phosphate binding"/>
    <property type="evidence" value="ECO:0007669"/>
    <property type="project" value="InterPro"/>
</dbReference>
<dbReference type="RefSeq" id="WP_008422869.1">
    <property type="nucleotide sequence ID" value="NZ_AOIA01000091.1"/>
</dbReference>
<evidence type="ECO:0000313" key="10">
    <source>
        <dbReference type="Proteomes" id="UP000011531"/>
    </source>
</evidence>
<comment type="pathway">
    <text evidence="6">Porphyrin-containing compound metabolism.</text>
</comment>
<dbReference type="InterPro" id="IPR015424">
    <property type="entry name" value="PyrdxlP-dep_Trfase"/>
</dbReference>
<dbReference type="InterPro" id="IPR015421">
    <property type="entry name" value="PyrdxlP-dep_Trfase_major"/>
</dbReference>
<dbReference type="InterPro" id="IPR005814">
    <property type="entry name" value="Aminotrans_3"/>
</dbReference>
<evidence type="ECO:0000256" key="5">
    <source>
        <dbReference type="ARBA" id="ARBA00023235"/>
    </source>
</evidence>
<proteinExistence type="inferred from homology"/>
<evidence type="ECO:0000313" key="9">
    <source>
        <dbReference type="EMBL" id="ELY61046.1"/>
    </source>
</evidence>
<evidence type="ECO:0000256" key="2">
    <source>
        <dbReference type="ARBA" id="ARBA00001933"/>
    </source>
</evidence>
<organism evidence="9 10">
    <name type="scientific">Natronococcus jeotgali DSM 18795</name>
    <dbReference type="NCBI Taxonomy" id="1227498"/>
    <lineage>
        <taxon>Archaea</taxon>
        <taxon>Methanobacteriati</taxon>
        <taxon>Methanobacteriota</taxon>
        <taxon>Stenosarchaea group</taxon>
        <taxon>Halobacteria</taxon>
        <taxon>Halobacteriales</taxon>
        <taxon>Natrialbaceae</taxon>
        <taxon>Natronococcus</taxon>
    </lineage>
</organism>
<dbReference type="PROSITE" id="PS00600">
    <property type="entry name" value="AA_TRANSFER_CLASS_3"/>
    <property type="match status" value="1"/>
</dbReference>
<evidence type="ECO:0000256" key="6">
    <source>
        <dbReference type="ARBA" id="ARBA00023444"/>
    </source>
</evidence>
<keyword evidence="9" id="KW-0032">Aminotransferase</keyword>
<dbReference type="Gene3D" id="3.40.640.10">
    <property type="entry name" value="Type I PLP-dependent aspartate aminotransferase-like (Major domain)"/>
    <property type="match status" value="1"/>
</dbReference>
<keyword evidence="4 8" id="KW-0663">Pyridoxal phosphate</keyword>
<keyword evidence="5" id="KW-0413">Isomerase</keyword>
<dbReference type="InterPro" id="IPR049704">
    <property type="entry name" value="Aminotrans_3_PPA_site"/>
</dbReference>
<name>L9XI29_9EURY</name>
<dbReference type="GO" id="GO:0042286">
    <property type="term" value="F:glutamate-1-semialdehyde 2,1-aminomutase activity"/>
    <property type="evidence" value="ECO:0007669"/>
    <property type="project" value="UniProtKB-EC"/>
</dbReference>
<dbReference type="Gene3D" id="3.90.1150.10">
    <property type="entry name" value="Aspartate Aminotransferase, domain 1"/>
    <property type="match status" value="1"/>
</dbReference>
<keyword evidence="10" id="KW-1185">Reference proteome</keyword>
<dbReference type="PANTHER" id="PTHR43713:SF3">
    <property type="entry name" value="GLUTAMATE-1-SEMIALDEHYDE 2,1-AMINOMUTASE 1, CHLOROPLASTIC-RELATED"/>
    <property type="match status" value="1"/>
</dbReference>
<sequence length="437" mass="47009">MTNDPPTTDRNEAIVDRAREVIPGGAQTGLRAQAYDTGDVAFESASGATLTTVTGERYTDYHLGFGPIVLGHAHDAVDEAARGAIDDGVLFGAGTAPLEVEVAERLVDLLPSVEMVNFCNSGSEATYHAIRLARAATGNEKVLKFEGCYHGWHDYVDVSVYPPADRVGERYPESDGMLSAAVENTLVAPFNDPEAVEEIFREHGDDLAAVILEPIPHSVGCLLPQTAFLETLREVTEDNDVPLIFDEVISGFRHSPRGVQGEVGVTPDLTCVAKALGNGYPVAAVGGRADLLAQAGGDNESGVVISGTYSGNLPGLAAARETIDTVVDEDVQGYLTDLGDRYREGLSDLLKDRGVDGRVVGHRSIFSVQFGVRGDPRDYEDVVGLDEERFRAFASGMRERGHFFTPNPYKRHHLSAAHDETHLESYLDDADAVLAEL</sequence>
<comment type="caution">
    <text evidence="9">The sequence shown here is derived from an EMBL/GenBank/DDBJ whole genome shotgun (WGS) entry which is preliminary data.</text>
</comment>
<accession>L9XI29</accession>
<dbReference type="EMBL" id="AOIA01000091">
    <property type="protein sequence ID" value="ELY61046.1"/>
    <property type="molecule type" value="Genomic_DNA"/>
</dbReference>
<dbReference type="CDD" id="cd00610">
    <property type="entry name" value="OAT_like"/>
    <property type="match status" value="1"/>
</dbReference>
<dbReference type="OrthoDB" id="6524at2157"/>
<evidence type="ECO:0000256" key="3">
    <source>
        <dbReference type="ARBA" id="ARBA00015416"/>
    </source>
</evidence>
<dbReference type="InterPro" id="IPR015422">
    <property type="entry name" value="PyrdxlP-dep_Trfase_small"/>
</dbReference>
<comment type="similarity">
    <text evidence="8">Belongs to the class-III pyridoxal-phosphate-dependent aminotransferase family.</text>
</comment>
<dbReference type="SUPFAM" id="SSF53383">
    <property type="entry name" value="PLP-dependent transferases"/>
    <property type="match status" value="1"/>
</dbReference>
<keyword evidence="9" id="KW-0808">Transferase</keyword>
<dbReference type="Pfam" id="PF00202">
    <property type="entry name" value="Aminotran_3"/>
    <property type="match status" value="1"/>
</dbReference>
<evidence type="ECO:0000256" key="8">
    <source>
        <dbReference type="RuleBase" id="RU003560"/>
    </source>
</evidence>
<protein>
    <recommendedName>
        <fullName evidence="3">Glutamate-1-semialdehyde 2,1-aminomutase</fullName>
    </recommendedName>
    <alternativeName>
        <fullName evidence="7">Glutamate-1-semialdehyde aminotransferase</fullName>
    </alternativeName>
</protein>
<evidence type="ECO:0000256" key="1">
    <source>
        <dbReference type="ARBA" id="ARBA00001579"/>
    </source>
</evidence>
<evidence type="ECO:0000256" key="4">
    <source>
        <dbReference type="ARBA" id="ARBA00022898"/>
    </source>
</evidence>
<dbReference type="Proteomes" id="UP000011531">
    <property type="component" value="Unassembled WGS sequence"/>
</dbReference>
<dbReference type="STRING" id="1227498.C492_09910"/>
<dbReference type="PATRIC" id="fig|1227498.3.peg.1918"/>
<dbReference type="PANTHER" id="PTHR43713">
    <property type="entry name" value="GLUTAMATE-1-SEMIALDEHYDE 2,1-AMINOMUTASE"/>
    <property type="match status" value="1"/>
</dbReference>
<comment type="cofactor">
    <cofactor evidence="2">
        <name>pyridoxal 5'-phosphate</name>
        <dbReference type="ChEBI" id="CHEBI:597326"/>
    </cofactor>
</comment>
<dbReference type="GO" id="GO:0008483">
    <property type="term" value="F:transaminase activity"/>
    <property type="evidence" value="ECO:0007669"/>
    <property type="project" value="UniProtKB-KW"/>
</dbReference>
<reference evidence="9 10" key="1">
    <citation type="journal article" date="2014" name="PLoS Genet.">
        <title>Phylogenetically driven sequencing of extremely halophilic archaea reveals strategies for static and dynamic osmo-response.</title>
        <authorList>
            <person name="Becker E.A."/>
            <person name="Seitzer P.M."/>
            <person name="Tritt A."/>
            <person name="Larsen D."/>
            <person name="Krusor M."/>
            <person name="Yao A.I."/>
            <person name="Wu D."/>
            <person name="Madern D."/>
            <person name="Eisen J.A."/>
            <person name="Darling A.E."/>
            <person name="Facciotti M.T."/>
        </authorList>
    </citation>
    <scope>NUCLEOTIDE SEQUENCE [LARGE SCALE GENOMIC DNA]</scope>
    <source>
        <strain evidence="9 10">DSM 18795</strain>
    </source>
</reference>
<dbReference type="AlphaFoldDB" id="L9XI29"/>
<comment type="catalytic activity">
    <reaction evidence="1">
        <text>(S)-4-amino-5-oxopentanoate = 5-aminolevulinate</text>
        <dbReference type="Rhea" id="RHEA:14265"/>
        <dbReference type="ChEBI" id="CHEBI:57501"/>
        <dbReference type="ChEBI" id="CHEBI:356416"/>
        <dbReference type="EC" id="5.4.3.8"/>
    </reaction>
</comment>
<gene>
    <name evidence="9" type="ORF">C492_09910</name>
</gene>
<evidence type="ECO:0000256" key="7">
    <source>
        <dbReference type="ARBA" id="ARBA00031365"/>
    </source>
</evidence>